<dbReference type="InterPro" id="IPR031349">
    <property type="entry name" value="Tfb6"/>
</dbReference>
<keyword evidence="3" id="KW-1185">Reference proteome</keyword>
<dbReference type="Proteomes" id="UP000015100">
    <property type="component" value="Unassembled WGS sequence"/>
</dbReference>
<reference evidence="2 3" key="1">
    <citation type="journal article" date="2013" name="PLoS Genet.">
        <title>Genomic mechanisms accounting for the adaptation to parasitism in nematode-trapping fungi.</title>
        <authorList>
            <person name="Meerupati T."/>
            <person name="Andersson K.M."/>
            <person name="Friman E."/>
            <person name="Kumar D."/>
            <person name="Tunlid A."/>
            <person name="Ahren D."/>
        </authorList>
    </citation>
    <scope>NUCLEOTIDE SEQUENCE [LARGE SCALE GENOMIC DNA]</scope>
    <source>
        <strain evidence="2 3">CBS 200.50</strain>
    </source>
</reference>
<dbReference type="EMBL" id="AQGS01000087">
    <property type="protein sequence ID" value="EPS43167.1"/>
    <property type="molecule type" value="Genomic_DNA"/>
</dbReference>
<proteinExistence type="predicted"/>
<dbReference type="PANTHER" id="PTHR37781">
    <property type="entry name" value="TFIIH COMPLEX SUBUNIT"/>
    <property type="match status" value="1"/>
</dbReference>
<dbReference type="PANTHER" id="PTHR37781:SF1">
    <property type="entry name" value="ADR380WP"/>
    <property type="match status" value="1"/>
</dbReference>
<dbReference type="AlphaFoldDB" id="S8C626"/>
<accession>S8C626</accession>
<dbReference type="OrthoDB" id="2567806at2759"/>
<dbReference type="GO" id="GO:0005675">
    <property type="term" value="C:transcription factor TFIIH holo complex"/>
    <property type="evidence" value="ECO:0007669"/>
    <property type="project" value="TreeGrafter"/>
</dbReference>
<protein>
    <submittedName>
        <fullName evidence="2">Uncharacterized protein</fullName>
    </submittedName>
</protein>
<sequence length="118" mass="12538">MANPGGFIPPVSYLPSPAPSNYSSTAARSSGLLPNQRPTPLKSGSRRETVFINYVDNALLEISRKFTKKFPSEAEKSEAAKLKAVNAGGNVTIGYSDAEPLIKEIETIIGLVWVSGTG</sequence>
<gene>
    <name evidence="2" type="ORF">H072_2818</name>
</gene>
<dbReference type="HOGENOM" id="CLU_2073052_0_0_1"/>
<evidence type="ECO:0000256" key="1">
    <source>
        <dbReference type="SAM" id="MobiDB-lite"/>
    </source>
</evidence>
<feature type="compositionally biased region" description="Polar residues" evidence="1">
    <location>
        <begin position="19"/>
        <end position="38"/>
    </location>
</feature>
<name>S8C626_DACHA</name>
<organism evidence="2 3">
    <name type="scientific">Dactylellina haptotyla (strain CBS 200.50)</name>
    <name type="common">Nematode-trapping fungus</name>
    <name type="synonym">Monacrosporium haptotylum</name>
    <dbReference type="NCBI Taxonomy" id="1284197"/>
    <lineage>
        <taxon>Eukaryota</taxon>
        <taxon>Fungi</taxon>
        <taxon>Dikarya</taxon>
        <taxon>Ascomycota</taxon>
        <taxon>Pezizomycotina</taxon>
        <taxon>Orbiliomycetes</taxon>
        <taxon>Orbiliales</taxon>
        <taxon>Orbiliaceae</taxon>
        <taxon>Dactylellina</taxon>
    </lineage>
</organism>
<comment type="caution">
    <text evidence="2">The sequence shown here is derived from an EMBL/GenBank/DDBJ whole genome shotgun (WGS) entry which is preliminary data.</text>
</comment>
<evidence type="ECO:0000313" key="2">
    <source>
        <dbReference type="EMBL" id="EPS43167.1"/>
    </source>
</evidence>
<dbReference type="OMA" id="GTRMCIC"/>
<dbReference type="STRING" id="1284197.S8C626"/>
<evidence type="ECO:0000313" key="3">
    <source>
        <dbReference type="Proteomes" id="UP000015100"/>
    </source>
</evidence>
<reference evidence="3" key="2">
    <citation type="submission" date="2013-04" db="EMBL/GenBank/DDBJ databases">
        <title>Genomic mechanisms accounting for the adaptation to parasitism in nematode-trapping fungi.</title>
        <authorList>
            <person name="Ahren D.G."/>
        </authorList>
    </citation>
    <scope>NUCLEOTIDE SEQUENCE [LARGE SCALE GENOMIC DNA]</scope>
    <source>
        <strain evidence="3">CBS 200.50</strain>
    </source>
</reference>
<feature type="region of interest" description="Disordered" evidence="1">
    <location>
        <begin position="1"/>
        <end position="44"/>
    </location>
</feature>